<feature type="binding site" evidence="6">
    <location>
        <begin position="259"/>
        <end position="266"/>
    </location>
    <ligand>
        <name>ATP</name>
        <dbReference type="ChEBI" id="CHEBI:30616"/>
    </ligand>
</feature>
<evidence type="ECO:0000256" key="4">
    <source>
        <dbReference type="ARBA" id="ARBA00022840"/>
    </source>
</evidence>
<accession>A0ABX7V2T8</accession>
<dbReference type="PANTHER" id="PTHR11070">
    <property type="entry name" value="UVRD / RECB / PCRA DNA HELICASE FAMILY MEMBER"/>
    <property type="match status" value="1"/>
</dbReference>
<evidence type="ECO:0000256" key="2">
    <source>
        <dbReference type="ARBA" id="ARBA00022801"/>
    </source>
</evidence>
<dbReference type="Proteomes" id="UP000665025">
    <property type="component" value="Chromosome 1"/>
</dbReference>
<dbReference type="Pfam" id="PF00580">
    <property type="entry name" value="UvrD-helicase"/>
    <property type="match status" value="1"/>
</dbReference>
<dbReference type="Gene3D" id="3.40.50.300">
    <property type="entry name" value="P-loop containing nucleotide triphosphate hydrolases"/>
    <property type="match status" value="2"/>
</dbReference>
<gene>
    <name evidence="8" type="ORF">J5X90_10735</name>
</gene>
<dbReference type="RefSeq" id="WP_209051239.1">
    <property type="nucleotide sequence ID" value="NZ_CP072425.1"/>
</dbReference>
<evidence type="ECO:0000256" key="1">
    <source>
        <dbReference type="ARBA" id="ARBA00022741"/>
    </source>
</evidence>
<organism evidence="8 9">
    <name type="scientific">Pseudoalteromonas viridis</name>
    <dbReference type="NCBI Taxonomy" id="339617"/>
    <lineage>
        <taxon>Bacteria</taxon>
        <taxon>Pseudomonadati</taxon>
        <taxon>Pseudomonadota</taxon>
        <taxon>Gammaproteobacteria</taxon>
        <taxon>Alteromonadales</taxon>
        <taxon>Pseudoalteromonadaceae</taxon>
        <taxon>Pseudoalteromonas</taxon>
    </lineage>
</organism>
<proteinExistence type="predicted"/>
<keyword evidence="9" id="KW-1185">Reference proteome</keyword>
<dbReference type="InterPro" id="IPR027417">
    <property type="entry name" value="P-loop_NTPase"/>
</dbReference>
<evidence type="ECO:0000313" key="8">
    <source>
        <dbReference type="EMBL" id="QTL34052.1"/>
    </source>
</evidence>
<dbReference type="InterPro" id="IPR014016">
    <property type="entry name" value="UvrD-like_ATP-bd"/>
</dbReference>
<keyword evidence="2 6" id="KW-0378">Hydrolase</keyword>
<dbReference type="InterPro" id="IPR000212">
    <property type="entry name" value="DNA_helicase_UvrD/REP"/>
</dbReference>
<evidence type="ECO:0000256" key="5">
    <source>
        <dbReference type="ARBA" id="ARBA00034923"/>
    </source>
</evidence>
<name>A0ABX7V2T8_9GAMM</name>
<keyword evidence="1 6" id="KW-0547">Nucleotide-binding</keyword>
<keyword evidence="3 6" id="KW-0347">Helicase</keyword>
<dbReference type="PANTHER" id="PTHR11070:SF2">
    <property type="entry name" value="ATP-DEPENDENT DNA HELICASE SRS2"/>
    <property type="match status" value="1"/>
</dbReference>
<evidence type="ECO:0000259" key="7">
    <source>
        <dbReference type="PROSITE" id="PS51198"/>
    </source>
</evidence>
<protein>
    <recommendedName>
        <fullName evidence="5">DNA 3'-5' helicase II</fullName>
    </recommendedName>
</protein>
<sequence>MNKVDFVTISEEACKHIIQSRKLQSLDFKDSKFILDIAEGLVSGESGVSDLDVKIFIDNKGVILFGGKEVYSSIKNTITFDFSQLDYSSIKDNMKVTVIQKTLRFCIKYWGKLGHNSSEIIPLDSTKGVIFPFSNSNGGQYRQVIELQPFQLKENKQRKFKGNHLLAYKFSDSPGAGNKEIPKVNVLSKALDTVFTVETYKEQFENVKQDNCRSSIVLDEDNIINTTNLLGQKNPENQLSDNQLEFFNSDWKHPSRIKGAAGTGKTICLVLKALKVSYENQGAFKVLFIVPSISIRNTVEYFLKVNCDASDIYDEDTFNRINVRTIHQVCIDILGECHVNDTELLHEDSYEAKQQQLLYIMEIVESFKGKINSYKGYINDELYSLMLNEDSLALSEILIHEFGIAIKGRCFGEKEEYIKDEVLAYSLPTKTENDRYFIYDIYQQYQKQLDDLGVFDPDDIALESAGRLISPFWRRRRQSDGYNFILVDELHLLNFNELSLIHYLTKDSTIAPISFAVDATQAIGDIAWKNESILSYLKLNEFQEEEETTDLTAMFRCSESITKLASLITSSGAGLFTNFEDPLRISSDVQTDLESHTPLYVLKDLTNDCIHSIAMELAEKTRTELNCLKHKVVLIYFDRILFEEAKEAFKNKSVSCLLERGDISVLEKAKNNNDFIIAMADYVGGLEFEAVVLVGVDKGRLPVEGAHSSRANEIFQSYTAHNKIYVAITRATKMVKILGDKRRGCSPLLVYADEQKALKKIES</sequence>
<evidence type="ECO:0000313" key="9">
    <source>
        <dbReference type="Proteomes" id="UP000665025"/>
    </source>
</evidence>
<dbReference type="EMBL" id="CP072425">
    <property type="protein sequence ID" value="QTL34052.1"/>
    <property type="molecule type" value="Genomic_DNA"/>
</dbReference>
<evidence type="ECO:0000256" key="6">
    <source>
        <dbReference type="PROSITE-ProRule" id="PRU00560"/>
    </source>
</evidence>
<keyword evidence="4 6" id="KW-0067">ATP-binding</keyword>
<dbReference type="SUPFAM" id="SSF52540">
    <property type="entry name" value="P-loop containing nucleoside triphosphate hydrolases"/>
    <property type="match status" value="1"/>
</dbReference>
<reference evidence="8 9" key="1">
    <citation type="submission" date="2021-03" db="EMBL/GenBank/DDBJ databases">
        <title>Complete Genome of Pseudoalteromonas viridis Strain BBR56, a new biocontrol bacterial candidate.</title>
        <authorList>
            <person name="Handayani D.P."/>
            <person name="Isnansetyo A."/>
            <person name="Istiqomah I."/>
            <person name="Jumina J."/>
        </authorList>
    </citation>
    <scope>NUCLEOTIDE SEQUENCE [LARGE SCALE GENOMIC DNA]</scope>
    <source>
        <strain evidence="8 9">BBR56</strain>
    </source>
</reference>
<evidence type="ECO:0000256" key="3">
    <source>
        <dbReference type="ARBA" id="ARBA00022806"/>
    </source>
</evidence>
<dbReference type="PROSITE" id="PS51198">
    <property type="entry name" value="UVRD_HELICASE_ATP_BIND"/>
    <property type="match status" value="1"/>
</dbReference>
<feature type="domain" description="UvrD-like helicase ATP-binding" evidence="7">
    <location>
        <begin position="238"/>
        <end position="558"/>
    </location>
</feature>